<organism evidence="1 2">
    <name type="scientific">Enterobacter hormaechei</name>
    <dbReference type="NCBI Taxonomy" id="158836"/>
    <lineage>
        <taxon>Bacteria</taxon>
        <taxon>Pseudomonadati</taxon>
        <taxon>Pseudomonadota</taxon>
        <taxon>Gammaproteobacteria</taxon>
        <taxon>Enterobacterales</taxon>
        <taxon>Enterobacteriaceae</taxon>
        <taxon>Enterobacter</taxon>
        <taxon>Enterobacter cloacae complex</taxon>
    </lineage>
</organism>
<evidence type="ECO:0000313" key="1">
    <source>
        <dbReference type="EMBL" id="QDE47557.1"/>
    </source>
</evidence>
<reference evidence="1 2" key="1">
    <citation type="submission" date="2019-06" db="EMBL/GenBank/DDBJ databases">
        <title>Whole genome sequencing of XDR Enterobacter.</title>
        <authorList>
            <person name="Gnana Soundari P."/>
            <person name="Vijayakumar R."/>
            <person name="Krishnan P."/>
        </authorList>
    </citation>
    <scope>NUCLEOTIDE SEQUENCE [LARGE SCALE GENOMIC DNA]</scope>
    <source>
        <strain evidence="1 2">C126</strain>
    </source>
</reference>
<dbReference type="EMBL" id="CP041054">
    <property type="protein sequence ID" value="QDE47557.1"/>
    <property type="molecule type" value="Genomic_DNA"/>
</dbReference>
<proteinExistence type="predicted"/>
<dbReference type="AlphaFoldDB" id="A0A4Y5ZPW7"/>
<sequence>MLLAAERVQYTSERFYDYYIHSASVSHTPDNDDTLIRSARHYMKILKMLDAINQRYPDKVKISRPATGKSPKRVWELFIPSTT</sequence>
<name>A0A4Y5ZPW7_9ENTR</name>
<gene>
    <name evidence="1" type="ORF">EIN43_16720</name>
</gene>
<accession>A0A4Y5ZPW7</accession>
<protein>
    <submittedName>
        <fullName evidence="1">Uncharacterized protein</fullName>
    </submittedName>
</protein>
<dbReference type="Proteomes" id="UP000318237">
    <property type="component" value="Chromosome"/>
</dbReference>
<evidence type="ECO:0000313" key="2">
    <source>
        <dbReference type="Proteomes" id="UP000318237"/>
    </source>
</evidence>